<dbReference type="InterPro" id="IPR012340">
    <property type="entry name" value="NA-bd_OB-fold"/>
</dbReference>
<evidence type="ECO:0000256" key="4">
    <source>
        <dbReference type="SAM" id="MobiDB-lite"/>
    </source>
</evidence>
<gene>
    <name evidence="5" type="primary">ssb</name>
    <name evidence="5" type="ORF">EKG36_14170</name>
</gene>
<feature type="compositionally biased region" description="Gly residues" evidence="4">
    <location>
        <begin position="115"/>
        <end position="161"/>
    </location>
</feature>
<dbReference type="OrthoDB" id="9809878at2"/>
<sequence>MARGVNKVILIGNLGQDPEVRFTPSGTAVANLNLATTDTWTDRQSGQRQERTEWHRVVMFNKLAEISQQYLRKGSRVYVEGRLQTRKWQDQNGQDKYSTEIVANDMQMLDSRSGGEMGGGMPPQGGNFGGQPQQGGGFGGQQQGGNFGGQPQQGGNYGGGQPQRPAPQPAPNQGGGQQQGGNYGAPDPGSFDDFDDEIPF</sequence>
<comment type="caution">
    <text evidence="5">The sequence shown here is derived from an EMBL/GenBank/DDBJ whole genome shotgun (WGS) entry which is preliminary data.</text>
</comment>
<dbReference type="Proteomes" id="UP000267400">
    <property type="component" value="Unassembled WGS sequence"/>
</dbReference>
<evidence type="ECO:0000256" key="2">
    <source>
        <dbReference type="HAMAP-Rule" id="MF_00984"/>
    </source>
</evidence>
<keyword evidence="1 2" id="KW-0238">DNA-binding</keyword>
<dbReference type="GO" id="GO:0009295">
    <property type="term" value="C:nucleoid"/>
    <property type="evidence" value="ECO:0007669"/>
    <property type="project" value="TreeGrafter"/>
</dbReference>
<proteinExistence type="inferred from homology"/>
<dbReference type="PANTHER" id="PTHR10302">
    <property type="entry name" value="SINGLE-STRANDED DNA-BINDING PROTEIN"/>
    <property type="match status" value="1"/>
</dbReference>
<dbReference type="GO" id="GO:0006260">
    <property type="term" value="P:DNA replication"/>
    <property type="evidence" value="ECO:0007669"/>
    <property type="project" value="UniProtKB-UniRule"/>
</dbReference>
<feature type="short sequence motif" description="Important for interaction with partner proteins" evidence="2">
    <location>
        <begin position="195"/>
        <end position="200"/>
    </location>
</feature>
<evidence type="ECO:0000256" key="3">
    <source>
        <dbReference type="RuleBase" id="RU000524"/>
    </source>
</evidence>
<accession>A0A3S0K207</accession>
<comment type="caution">
    <text evidence="2">Lacks conserved residue(s) required for the propagation of feature annotation.</text>
</comment>
<dbReference type="Gene3D" id="2.40.50.140">
    <property type="entry name" value="Nucleic acid-binding proteins"/>
    <property type="match status" value="1"/>
</dbReference>
<dbReference type="PROSITE" id="PS50935">
    <property type="entry name" value="SSB"/>
    <property type="match status" value="1"/>
</dbReference>
<dbReference type="GO" id="GO:0006281">
    <property type="term" value="P:DNA repair"/>
    <property type="evidence" value="ECO:0007669"/>
    <property type="project" value="UniProtKB-UniRule"/>
</dbReference>
<dbReference type="HAMAP" id="MF_00984">
    <property type="entry name" value="SSB"/>
    <property type="match status" value="1"/>
</dbReference>
<reference evidence="5 6" key="1">
    <citation type="submission" date="2018-12" db="EMBL/GenBank/DDBJ databases">
        <authorList>
            <person name="Yu L."/>
        </authorList>
    </citation>
    <scope>NUCLEOTIDE SEQUENCE [LARGE SCALE GENOMIC DNA]</scope>
    <source>
        <strain evidence="5 6">11S</strain>
    </source>
</reference>
<feature type="compositionally biased region" description="Acidic residues" evidence="4">
    <location>
        <begin position="190"/>
        <end position="200"/>
    </location>
</feature>
<feature type="compositionally biased region" description="Gly residues" evidence="4">
    <location>
        <begin position="173"/>
        <end position="183"/>
    </location>
</feature>
<protein>
    <recommendedName>
        <fullName evidence="2 3">Single-stranded DNA-binding protein</fullName>
        <shortName evidence="2">SSB</shortName>
    </recommendedName>
</protein>
<dbReference type="PANTHER" id="PTHR10302:SF27">
    <property type="entry name" value="SINGLE-STRANDED DNA-BINDING PROTEIN"/>
    <property type="match status" value="1"/>
</dbReference>
<dbReference type="CDD" id="cd04496">
    <property type="entry name" value="SSB_OBF"/>
    <property type="match status" value="1"/>
</dbReference>
<evidence type="ECO:0000313" key="5">
    <source>
        <dbReference type="EMBL" id="RTR01531.1"/>
    </source>
</evidence>
<dbReference type="RefSeq" id="WP_126485213.1">
    <property type="nucleotide sequence ID" value="NZ_RXNS01000013.1"/>
</dbReference>
<evidence type="ECO:0000256" key="1">
    <source>
        <dbReference type="ARBA" id="ARBA00023125"/>
    </source>
</evidence>
<dbReference type="Pfam" id="PF00436">
    <property type="entry name" value="SSB"/>
    <property type="match status" value="1"/>
</dbReference>
<comment type="function">
    <text evidence="2">Plays an important role in DNA replication, recombination and repair. Binds to ssDNA and to an array of partner proteins to recruit them to their sites of action during DNA metabolism.</text>
</comment>
<keyword evidence="2" id="KW-0235">DNA replication</keyword>
<dbReference type="GO" id="GO:0006310">
    <property type="term" value="P:DNA recombination"/>
    <property type="evidence" value="ECO:0007669"/>
    <property type="project" value="UniProtKB-UniRule"/>
</dbReference>
<organism evidence="5 6">
    <name type="scientific">Halomonas nitroreducens</name>
    <dbReference type="NCBI Taxonomy" id="447425"/>
    <lineage>
        <taxon>Bacteria</taxon>
        <taxon>Pseudomonadati</taxon>
        <taxon>Pseudomonadota</taxon>
        <taxon>Gammaproteobacteria</taxon>
        <taxon>Oceanospirillales</taxon>
        <taxon>Halomonadaceae</taxon>
        <taxon>Halomonas</taxon>
    </lineage>
</organism>
<keyword evidence="2" id="KW-0227">DNA damage</keyword>
<keyword evidence="6" id="KW-1185">Reference proteome</keyword>
<comment type="subunit">
    <text evidence="2">Homotetramer.</text>
</comment>
<keyword evidence="2" id="KW-0234">DNA repair</keyword>
<evidence type="ECO:0000313" key="6">
    <source>
        <dbReference type="Proteomes" id="UP000267400"/>
    </source>
</evidence>
<dbReference type="EMBL" id="RXNS01000013">
    <property type="protein sequence ID" value="RTR01531.1"/>
    <property type="molecule type" value="Genomic_DNA"/>
</dbReference>
<dbReference type="InterPro" id="IPR000424">
    <property type="entry name" value="Primosome_PriB/ssb"/>
</dbReference>
<name>A0A3S0K207_9GAMM</name>
<dbReference type="AlphaFoldDB" id="A0A3S0K207"/>
<dbReference type="SUPFAM" id="SSF50249">
    <property type="entry name" value="Nucleic acid-binding proteins"/>
    <property type="match status" value="1"/>
</dbReference>
<dbReference type="NCBIfam" id="TIGR00621">
    <property type="entry name" value="ssb"/>
    <property type="match status" value="1"/>
</dbReference>
<dbReference type="GO" id="GO:0003697">
    <property type="term" value="F:single-stranded DNA binding"/>
    <property type="evidence" value="ECO:0007669"/>
    <property type="project" value="UniProtKB-UniRule"/>
</dbReference>
<keyword evidence="2" id="KW-0233">DNA recombination</keyword>
<feature type="region of interest" description="Disordered" evidence="4">
    <location>
        <begin position="110"/>
        <end position="200"/>
    </location>
</feature>
<dbReference type="InterPro" id="IPR011344">
    <property type="entry name" value="ssDNA-bd"/>
</dbReference>